<dbReference type="EMBL" id="JACGCI010000020">
    <property type="protein sequence ID" value="KAF6757890.1"/>
    <property type="molecule type" value="Genomic_DNA"/>
</dbReference>
<accession>A0A8H6I2U2</accession>
<name>A0A8H6I2U2_9AGAR</name>
<dbReference type="AlphaFoldDB" id="A0A8H6I2U2"/>
<dbReference type="Proteomes" id="UP000521943">
    <property type="component" value="Unassembled WGS sequence"/>
</dbReference>
<reference evidence="2 3" key="1">
    <citation type="submission" date="2020-07" db="EMBL/GenBank/DDBJ databases">
        <title>Comparative genomics of pyrophilous fungi reveals a link between fire events and developmental genes.</title>
        <authorList>
            <consortium name="DOE Joint Genome Institute"/>
            <person name="Steindorff A.S."/>
            <person name="Carver A."/>
            <person name="Calhoun S."/>
            <person name="Stillman K."/>
            <person name="Liu H."/>
            <person name="Lipzen A."/>
            <person name="Pangilinan J."/>
            <person name="Labutti K."/>
            <person name="Bruns T.D."/>
            <person name="Grigoriev I.V."/>
        </authorList>
    </citation>
    <scope>NUCLEOTIDE SEQUENCE [LARGE SCALE GENOMIC DNA]</scope>
    <source>
        <strain evidence="2 3">CBS 144469</strain>
    </source>
</reference>
<organism evidence="2 3">
    <name type="scientific">Ephemerocybe angulata</name>
    <dbReference type="NCBI Taxonomy" id="980116"/>
    <lineage>
        <taxon>Eukaryota</taxon>
        <taxon>Fungi</taxon>
        <taxon>Dikarya</taxon>
        <taxon>Basidiomycota</taxon>
        <taxon>Agaricomycotina</taxon>
        <taxon>Agaricomycetes</taxon>
        <taxon>Agaricomycetidae</taxon>
        <taxon>Agaricales</taxon>
        <taxon>Agaricineae</taxon>
        <taxon>Psathyrellaceae</taxon>
        <taxon>Ephemerocybe</taxon>
    </lineage>
</organism>
<feature type="region of interest" description="Disordered" evidence="1">
    <location>
        <begin position="150"/>
        <end position="175"/>
    </location>
</feature>
<comment type="caution">
    <text evidence="2">The sequence shown here is derived from an EMBL/GenBank/DDBJ whole genome shotgun (WGS) entry which is preliminary data.</text>
</comment>
<protein>
    <submittedName>
        <fullName evidence="2">Uncharacterized protein</fullName>
    </submittedName>
</protein>
<feature type="region of interest" description="Disordered" evidence="1">
    <location>
        <begin position="230"/>
        <end position="277"/>
    </location>
</feature>
<evidence type="ECO:0000256" key="1">
    <source>
        <dbReference type="SAM" id="MobiDB-lite"/>
    </source>
</evidence>
<keyword evidence="3" id="KW-1185">Reference proteome</keyword>
<gene>
    <name evidence="2" type="ORF">DFP72DRAFT_889306</name>
</gene>
<evidence type="ECO:0000313" key="3">
    <source>
        <dbReference type="Proteomes" id="UP000521943"/>
    </source>
</evidence>
<feature type="compositionally biased region" description="Low complexity" evidence="1">
    <location>
        <begin position="243"/>
        <end position="255"/>
    </location>
</feature>
<feature type="compositionally biased region" description="Polar residues" evidence="1">
    <location>
        <begin position="264"/>
        <end position="277"/>
    </location>
</feature>
<sequence length="277" mass="29770">MIKGTTDTCAKTGRYVFKRRTTSFATHFKFVLNPHFPHLCVDRRLALKMFGIVPGLTLPPPPPGGDDFLASISRLMRPPPKEMVPNTLGIMVTYQDQVEEEIGKIDPALVGSELEDPESKIWKLFDARDKLEDVIPKLFSLQDEIEKFVPGSSSKDAKGKGKGKGTLKAEDVQDDDDLGDYIGQRMAEILQPDRDIVFFFGLKMEGVLPSKFLSDVFGDKLPSLSAPCSVHAGGSGSGSLPDDATAGPSGSSSTSGEDEGTPTVQSVALPSSSALPV</sequence>
<evidence type="ECO:0000313" key="2">
    <source>
        <dbReference type="EMBL" id="KAF6757890.1"/>
    </source>
</evidence>
<proteinExistence type="predicted"/>
<dbReference type="OrthoDB" id="10346180at2759"/>